<evidence type="ECO:0000313" key="5">
    <source>
        <dbReference type="Proteomes" id="UP001611415"/>
    </source>
</evidence>
<evidence type="ECO:0000313" key="4">
    <source>
        <dbReference type="EMBL" id="MFI2475781.1"/>
    </source>
</evidence>
<feature type="compositionally biased region" description="Low complexity" evidence="1">
    <location>
        <begin position="26"/>
        <end position="35"/>
    </location>
</feature>
<feature type="region of interest" description="Disordered" evidence="1">
    <location>
        <begin position="219"/>
        <end position="252"/>
    </location>
</feature>
<feature type="compositionally biased region" description="Basic and acidic residues" evidence="1">
    <location>
        <begin position="1"/>
        <end position="14"/>
    </location>
</feature>
<dbReference type="EMBL" id="JBIRYO010000013">
    <property type="protein sequence ID" value="MFI2475781.1"/>
    <property type="molecule type" value="Genomic_DNA"/>
</dbReference>
<keyword evidence="2" id="KW-0812">Transmembrane</keyword>
<keyword evidence="2" id="KW-1133">Transmembrane helix</keyword>
<sequence>MGSEGDAKDNEADRPGSQFGPPMNEFGPPTGDFGPPVGGGFGPPVSEFGGPQLGEVGPQWPEPAGDHPDVGWRPAAEAPPVPPTPPQYRAPDATVFPDNPPAPPSRPAPDAERDVSSDATVRHTVPPAGGTPERWWNSPSESGEVPKPPTETLGKSDAGLSWADDPIAKRLAPSAPVASSSSSGGSNTRWIVLGVAAALAVLIGLVVTIVAVNGGDDEGATAAPPPVTTSAAGGCPSARDGNMTRGNGVGGTDSGPDAILGFQYAFYVERSGERVRKFVAPDAVNISTGEVIQKAIDELIPKGTTHCLWMFEVAPGTYEVDLREHRPDGSTIVYKQTVTTVEKDGKTLVSSIKERP</sequence>
<feature type="compositionally biased region" description="Pro residues" evidence="1">
    <location>
        <begin position="77"/>
        <end position="88"/>
    </location>
</feature>
<feature type="transmembrane region" description="Helical" evidence="2">
    <location>
        <begin position="190"/>
        <end position="212"/>
    </location>
</feature>
<dbReference type="Pfam" id="PF26527">
    <property type="entry name" value="DUF8176"/>
    <property type="match status" value="1"/>
</dbReference>
<evidence type="ECO:0000256" key="1">
    <source>
        <dbReference type="SAM" id="MobiDB-lite"/>
    </source>
</evidence>
<gene>
    <name evidence="4" type="ORF">ACH49W_20610</name>
</gene>
<name>A0ABW7X3V1_9NOCA</name>
<reference evidence="4 5" key="1">
    <citation type="submission" date="2024-10" db="EMBL/GenBank/DDBJ databases">
        <title>The Natural Products Discovery Center: Release of the First 8490 Sequenced Strains for Exploring Actinobacteria Biosynthetic Diversity.</title>
        <authorList>
            <person name="Kalkreuter E."/>
            <person name="Kautsar S.A."/>
            <person name="Yang D."/>
            <person name="Bader C.D."/>
            <person name="Teijaro C.N."/>
            <person name="Fluegel L."/>
            <person name="Davis C.M."/>
            <person name="Simpson J.R."/>
            <person name="Lauterbach L."/>
            <person name="Steele A.D."/>
            <person name="Gui C."/>
            <person name="Meng S."/>
            <person name="Li G."/>
            <person name="Viehrig K."/>
            <person name="Ye F."/>
            <person name="Su P."/>
            <person name="Kiefer A.F."/>
            <person name="Nichols A."/>
            <person name="Cepeda A.J."/>
            <person name="Yan W."/>
            <person name="Fan B."/>
            <person name="Jiang Y."/>
            <person name="Adhikari A."/>
            <person name="Zheng C.-J."/>
            <person name="Schuster L."/>
            <person name="Cowan T.M."/>
            <person name="Smanski M.J."/>
            <person name="Chevrette M.G."/>
            <person name="De Carvalho L.P.S."/>
            <person name="Shen B."/>
        </authorList>
    </citation>
    <scope>NUCLEOTIDE SEQUENCE [LARGE SCALE GENOMIC DNA]</scope>
    <source>
        <strain evidence="4 5">NPDC019275</strain>
    </source>
</reference>
<dbReference type="Proteomes" id="UP001611415">
    <property type="component" value="Unassembled WGS sequence"/>
</dbReference>
<feature type="domain" description="DUF8176" evidence="3">
    <location>
        <begin position="233"/>
        <end position="353"/>
    </location>
</feature>
<organism evidence="4 5">
    <name type="scientific">Nocardia xishanensis</name>
    <dbReference type="NCBI Taxonomy" id="238964"/>
    <lineage>
        <taxon>Bacteria</taxon>
        <taxon>Bacillati</taxon>
        <taxon>Actinomycetota</taxon>
        <taxon>Actinomycetes</taxon>
        <taxon>Mycobacteriales</taxon>
        <taxon>Nocardiaceae</taxon>
        <taxon>Nocardia</taxon>
    </lineage>
</organism>
<dbReference type="InterPro" id="IPR058489">
    <property type="entry name" value="DUF8176"/>
</dbReference>
<evidence type="ECO:0000259" key="3">
    <source>
        <dbReference type="Pfam" id="PF26527"/>
    </source>
</evidence>
<keyword evidence="5" id="KW-1185">Reference proteome</keyword>
<proteinExistence type="predicted"/>
<accession>A0ABW7X3V1</accession>
<dbReference type="RefSeq" id="WP_364825975.1">
    <property type="nucleotide sequence ID" value="NZ_JBFAYM010000019.1"/>
</dbReference>
<comment type="caution">
    <text evidence="4">The sequence shown here is derived from an EMBL/GenBank/DDBJ whole genome shotgun (WGS) entry which is preliminary data.</text>
</comment>
<keyword evidence="2" id="KW-0472">Membrane</keyword>
<feature type="compositionally biased region" description="Pro residues" evidence="1">
    <location>
        <begin position="98"/>
        <end position="107"/>
    </location>
</feature>
<evidence type="ECO:0000256" key="2">
    <source>
        <dbReference type="SAM" id="Phobius"/>
    </source>
</evidence>
<feature type="region of interest" description="Disordered" evidence="1">
    <location>
        <begin position="1"/>
        <end position="161"/>
    </location>
</feature>
<protein>
    <recommendedName>
        <fullName evidence="3">DUF8176 domain-containing protein</fullName>
    </recommendedName>
</protein>